<keyword evidence="4" id="KW-1133">Transmembrane helix</keyword>
<proteinExistence type="inferred from homology"/>
<comment type="caution">
    <text evidence="6">The sequence shown here is derived from an EMBL/GenBank/DDBJ whole genome shotgun (WGS) entry which is preliminary data.</text>
</comment>
<name>A0A8H6W1T7_MYCCL</name>
<reference evidence="6" key="1">
    <citation type="submission" date="2020-05" db="EMBL/GenBank/DDBJ databases">
        <title>Mycena genomes resolve the evolution of fungal bioluminescence.</title>
        <authorList>
            <person name="Tsai I.J."/>
        </authorList>
    </citation>
    <scope>NUCLEOTIDE SEQUENCE</scope>
    <source>
        <strain evidence="6">110903Hualien_Pintung</strain>
    </source>
</reference>
<evidence type="ECO:0000256" key="3">
    <source>
        <dbReference type="SAM" id="MobiDB-lite"/>
    </source>
</evidence>
<dbReference type="InterPro" id="IPR050327">
    <property type="entry name" value="Proton-linked_MCT"/>
</dbReference>
<feature type="transmembrane region" description="Helical" evidence="4">
    <location>
        <begin position="179"/>
        <end position="199"/>
    </location>
</feature>
<dbReference type="InterPro" id="IPR036259">
    <property type="entry name" value="MFS_trans_sf"/>
</dbReference>
<keyword evidence="4" id="KW-0812">Transmembrane</keyword>
<feature type="transmembrane region" description="Helical" evidence="4">
    <location>
        <begin position="372"/>
        <end position="392"/>
    </location>
</feature>
<evidence type="ECO:0000256" key="2">
    <source>
        <dbReference type="ARBA" id="ARBA00006727"/>
    </source>
</evidence>
<dbReference type="OrthoDB" id="6509908at2759"/>
<feature type="transmembrane region" description="Helical" evidence="4">
    <location>
        <begin position="155"/>
        <end position="173"/>
    </location>
</feature>
<feature type="transmembrane region" description="Helical" evidence="4">
    <location>
        <begin position="85"/>
        <end position="104"/>
    </location>
</feature>
<feature type="transmembrane region" description="Helical" evidence="4">
    <location>
        <begin position="398"/>
        <end position="421"/>
    </location>
</feature>
<feature type="transmembrane region" description="Helical" evidence="4">
    <location>
        <begin position="211"/>
        <end position="231"/>
    </location>
</feature>
<keyword evidence="4" id="KW-0472">Membrane</keyword>
<feature type="transmembrane region" description="Helical" evidence="4">
    <location>
        <begin position="124"/>
        <end position="143"/>
    </location>
</feature>
<keyword evidence="7" id="KW-1185">Reference proteome</keyword>
<feature type="transmembrane region" description="Helical" evidence="4">
    <location>
        <begin position="433"/>
        <end position="455"/>
    </location>
</feature>
<dbReference type="Pfam" id="PF07690">
    <property type="entry name" value="MFS_1"/>
    <property type="match status" value="1"/>
</dbReference>
<dbReference type="GO" id="GO:0016020">
    <property type="term" value="C:membrane"/>
    <property type="evidence" value="ECO:0007669"/>
    <property type="project" value="UniProtKB-SubCell"/>
</dbReference>
<dbReference type="Proteomes" id="UP000613580">
    <property type="component" value="Unassembled WGS sequence"/>
</dbReference>
<dbReference type="GO" id="GO:0022857">
    <property type="term" value="F:transmembrane transporter activity"/>
    <property type="evidence" value="ECO:0007669"/>
    <property type="project" value="InterPro"/>
</dbReference>
<evidence type="ECO:0000256" key="4">
    <source>
        <dbReference type="SAM" id="Phobius"/>
    </source>
</evidence>
<dbReference type="SUPFAM" id="SSF103473">
    <property type="entry name" value="MFS general substrate transporter"/>
    <property type="match status" value="1"/>
</dbReference>
<dbReference type="PANTHER" id="PTHR11360">
    <property type="entry name" value="MONOCARBOXYLATE TRANSPORTER"/>
    <property type="match status" value="1"/>
</dbReference>
<dbReference type="InterPro" id="IPR020846">
    <property type="entry name" value="MFS_dom"/>
</dbReference>
<feature type="domain" description="Major facilitator superfamily (MFS) profile" evidence="5">
    <location>
        <begin position="83"/>
        <end position="488"/>
    </location>
</feature>
<protein>
    <submittedName>
        <fullName evidence="6">Monocarboxylate permease-like protein</fullName>
    </submittedName>
</protein>
<sequence>MSDFEKGRHLERERERDDDAMSWQHCDTASTLYHGSGRQSLDGKTATPSTFSHAAFSSGASSTAHLTRIAPPAPPPRKEWTRASCWAVFGGFLSLFATFGQMNAFGTFEAWYTGHQLRGMQPGVVAWIGSVQLWVFFLSGGPIGKIFDFYGPRRLMIAGTIIYVLALLLTSFANAYWQYLLAHGLLFGLGVGLMFYPCLSSVSTHFTKYRATALGIVASGSSFGGVMYPLLLERLFAHPKIGFGWAVRISALLSVVLCVLAVLTVSRYEAPGQNLRVTAKLRDRHAATADGARLSEMCRDPRFALLALGSSFVALGLFIPFIFIVSYAATLPALPGTSPATIPFTVLTVLNAGGILGRFLPACASDYFGRFTLLFPSALLSGVLCLALWLPAKTLPPLIVFAALYGFTSGAFVSLITPCVAQISDVRVIGSRIGVLYSVIATPAVIGPPTAGALLQATHGSYTGMILFAGLALVVGAFFILAAKLKVDARLLARV</sequence>
<evidence type="ECO:0000313" key="6">
    <source>
        <dbReference type="EMBL" id="KAF7296229.1"/>
    </source>
</evidence>
<comment type="similarity">
    <text evidence="2">Belongs to the major facilitator superfamily. Monocarboxylate porter (TC 2.A.1.13) family.</text>
</comment>
<dbReference type="InterPro" id="IPR011701">
    <property type="entry name" value="MFS"/>
</dbReference>
<dbReference type="PROSITE" id="PS50850">
    <property type="entry name" value="MFS"/>
    <property type="match status" value="1"/>
</dbReference>
<feature type="transmembrane region" description="Helical" evidence="4">
    <location>
        <begin position="461"/>
        <end position="482"/>
    </location>
</feature>
<organism evidence="6 7">
    <name type="scientific">Mycena chlorophos</name>
    <name type="common">Agaric fungus</name>
    <name type="synonym">Agaricus chlorophos</name>
    <dbReference type="NCBI Taxonomy" id="658473"/>
    <lineage>
        <taxon>Eukaryota</taxon>
        <taxon>Fungi</taxon>
        <taxon>Dikarya</taxon>
        <taxon>Basidiomycota</taxon>
        <taxon>Agaricomycotina</taxon>
        <taxon>Agaricomycetes</taxon>
        <taxon>Agaricomycetidae</taxon>
        <taxon>Agaricales</taxon>
        <taxon>Marasmiineae</taxon>
        <taxon>Mycenaceae</taxon>
        <taxon>Mycena</taxon>
    </lineage>
</organism>
<feature type="region of interest" description="Disordered" evidence="3">
    <location>
        <begin position="1"/>
        <end position="21"/>
    </location>
</feature>
<dbReference type="Gene3D" id="1.20.1250.20">
    <property type="entry name" value="MFS general substrate transporter like domains"/>
    <property type="match status" value="1"/>
</dbReference>
<feature type="transmembrane region" description="Helical" evidence="4">
    <location>
        <begin position="303"/>
        <end position="328"/>
    </location>
</feature>
<dbReference type="EMBL" id="JACAZE010000017">
    <property type="protein sequence ID" value="KAF7296229.1"/>
    <property type="molecule type" value="Genomic_DNA"/>
</dbReference>
<gene>
    <name evidence="6" type="ORF">HMN09_01091900</name>
</gene>
<accession>A0A8H6W1T7</accession>
<feature type="compositionally biased region" description="Basic and acidic residues" evidence="3">
    <location>
        <begin position="1"/>
        <end position="19"/>
    </location>
</feature>
<dbReference type="PANTHER" id="PTHR11360:SF177">
    <property type="entry name" value="RIBOFLAVIN TRANSPORTER MCH5"/>
    <property type="match status" value="1"/>
</dbReference>
<evidence type="ECO:0000256" key="1">
    <source>
        <dbReference type="ARBA" id="ARBA00004141"/>
    </source>
</evidence>
<comment type="subcellular location">
    <subcellularLocation>
        <location evidence="1">Membrane</location>
        <topology evidence="1">Multi-pass membrane protein</topology>
    </subcellularLocation>
</comment>
<feature type="transmembrane region" description="Helical" evidence="4">
    <location>
        <begin position="340"/>
        <end position="360"/>
    </location>
</feature>
<dbReference type="AlphaFoldDB" id="A0A8H6W1T7"/>
<feature type="transmembrane region" description="Helical" evidence="4">
    <location>
        <begin position="243"/>
        <end position="266"/>
    </location>
</feature>
<evidence type="ECO:0000259" key="5">
    <source>
        <dbReference type="PROSITE" id="PS50850"/>
    </source>
</evidence>
<evidence type="ECO:0000313" key="7">
    <source>
        <dbReference type="Proteomes" id="UP000613580"/>
    </source>
</evidence>